<gene>
    <name evidence="2" type="ORF">TKK_015925</name>
</gene>
<protein>
    <submittedName>
        <fullName evidence="2">Uncharacterized protein</fullName>
    </submittedName>
</protein>
<evidence type="ECO:0000256" key="1">
    <source>
        <dbReference type="SAM" id="MobiDB-lite"/>
    </source>
</evidence>
<proteinExistence type="predicted"/>
<feature type="region of interest" description="Disordered" evidence="1">
    <location>
        <begin position="1"/>
        <end position="30"/>
    </location>
</feature>
<name>A0ABD2W7Y2_9HYME</name>
<dbReference type="Proteomes" id="UP001627154">
    <property type="component" value="Unassembled WGS sequence"/>
</dbReference>
<reference evidence="2 3" key="1">
    <citation type="journal article" date="2024" name="bioRxiv">
        <title>A reference genome for Trichogramma kaykai: A tiny desert-dwelling parasitoid wasp with competing sex-ratio distorters.</title>
        <authorList>
            <person name="Culotta J."/>
            <person name="Lindsey A.R."/>
        </authorList>
    </citation>
    <scope>NUCLEOTIDE SEQUENCE [LARGE SCALE GENOMIC DNA]</scope>
    <source>
        <strain evidence="2 3">KSX58</strain>
    </source>
</reference>
<comment type="caution">
    <text evidence="2">The sequence shown here is derived from an EMBL/GenBank/DDBJ whole genome shotgun (WGS) entry which is preliminary data.</text>
</comment>
<evidence type="ECO:0000313" key="3">
    <source>
        <dbReference type="Proteomes" id="UP001627154"/>
    </source>
</evidence>
<dbReference type="EMBL" id="JBJJXI010000124">
    <property type="protein sequence ID" value="KAL3388971.1"/>
    <property type="molecule type" value="Genomic_DNA"/>
</dbReference>
<sequence length="259" mass="28922">MQMSSGTEGEKPPARTSSPHISRKKKGKRQVREYESYTKLLNSQPQNLVVQICVQAGIVCAAAATHNNASLRFSHIRPTLTVKYCTLESPSPSARKTLRRTTTRVLLSCGRIYKYSCKLGDEKDIFKNASAYSLTILAALVYYILQHAAFVALRHAAAPIRQFFPKRGQKRSIVVRGVAISVYAHAEANSAILVGRRQRKSTLGSLFEFGYRENLSNQKKRKKKKGAKLYAHALSRNTRNVPRTTRAIYAAATTKHVIS</sequence>
<keyword evidence="3" id="KW-1185">Reference proteome</keyword>
<organism evidence="2 3">
    <name type="scientific">Trichogramma kaykai</name>
    <dbReference type="NCBI Taxonomy" id="54128"/>
    <lineage>
        <taxon>Eukaryota</taxon>
        <taxon>Metazoa</taxon>
        <taxon>Ecdysozoa</taxon>
        <taxon>Arthropoda</taxon>
        <taxon>Hexapoda</taxon>
        <taxon>Insecta</taxon>
        <taxon>Pterygota</taxon>
        <taxon>Neoptera</taxon>
        <taxon>Endopterygota</taxon>
        <taxon>Hymenoptera</taxon>
        <taxon>Apocrita</taxon>
        <taxon>Proctotrupomorpha</taxon>
        <taxon>Chalcidoidea</taxon>
        <taxon>Trichogrammatidae</taxon>
        <taxon>Trichogramma</taxon>
    </lineage>
</organism>
<dbReference type="AlphaFoldDB" id="A0ABD2W7Y2"/>
<accession>A0ABD2W7Y2</accession>
<evidence type="ECO:0000313" key="2">
    <source>
        <dbReference type="EMBL" id="KAL3388971.1"/>
    </source>
</evidence>